<evidence type="ECO:0000259" key="1">
    <source>
        <dbReference type="PROSITE" id="PS50835"/>
    </source>
</evidence>
<dbReference type="PROSITE" id="PS50835">
    <property type="entry name" value="IG_LIKE"/>
    <property type="match status" value="1"/>
</dbReference>
<comment type="caution">
    <text evidence="2">The sequence shown here is derived from an EMBL/GenBank/DDBJ whole genome shotgun (WGS) entry which is preliminary data.</text>
</comment>
<dbReference type="SUPFAM" id="SSF48726">
    <property type="entry name" value="Immunoglobulin"/>
    <property type="match status" value="2"/>
</dbReference>
<dbReference type="PANTHER" id="PTHR46013">
    <property type="entry name" value="VASCULAR CELL ADHESION MOLECULE 1"/>
    <property type="match status" value="1"/>
</dbReference>
<sequence length="386" mass="44836">MFDLKELSANENVTYKITEDGTLTIRDVKHSDNYSYCCQESSSRPELCWENQMKLHIADLQVKVFPATEGQKVTLMCTTSCPLTESPAAFIWYKNRKFVYEDWSPWYQELVSSDQAVRYSCAIKGYEDLRAPEVSVAFINPDCFGVTYPKAEVCPKELKSADQPCSITYPREVRVEMISEKDFTTLTCNTSCPASDSHTAFRWYWNRKLFMDCTNQHITVFKHFAYISCAVENNEYLHSDDICKGPPCRNINYVSRRFCMLEGSSVNISSKYSKPSFSDTTSESWHKLKRNMKEADVTTIEAKGRVEHYRVDENQHTLRINNLRKNDSGEYMFRLSNYKYQQPDLLEVILVVTGSTLQCFHTKSLKRFVPVSLVCDIKRLSYWLVF</sequence>
<reference evidence="2 3" key="1">
    <citation type="submission" date="2021-06" db="EMBL/GenBank/DDBJ databases">
        <authorList>
            <person name="Palmer J.M."/>
        </authorList>
    </citation>
    <scope>NUCLEOTIDE SEQUENCE [LARGE SCALE GENOMIC DNA]</scope>
    <source>
        <strain evidence="2 3">AS_MEX2019</strain>
        <tissue evidence="2">Muscle</tissue>
    </source>
</reference>
<proteinExistence type="predicted"/>
<name>A0ABV0ZK32_9TELE</name>
<protein>
    <recommendedName>
        <fullName evidence="1">Ig-like domain-containing protein</fullName>
    </recommendedName>
</protein>
<dbReference type="PANTHER" id="PTHR46013:SF4">
    <property type="entry name" value="B-CELL RECEPTOR CD22-RELATED"/>
    <property type="match status" value="1"/>
</dbReference>
<evidence type="ECO:0000313" key="2">
    <source>
        <dbReference type="EMBL" id="MEQ2306229.1"/>
    </source>
</evidence>
<dbReference type="InterPro" id="IPR013783">
    <property type="entry name" value="Ig-like_fold"/>
</dbReference>
<dbReference type="EMBL" id="JAHRIP010066117">
    <property type="protein sequence ID" value="MEQ2306229.1"/>
    <property type="molecule type" value="Genomic_DNA"/>
</dbReference>
<dbReference type="InterPro" id="IPR007110">
    <property type="entry name" value="Ig-like_dom"/>
</dbReference>
<keyword evidence="3" id="KW-1185">Reference proteome</keyword>
<accession>A0ABV0ZK32</accession>
<dbReference type="Proteomes" id="UP001469553">
    <property type="component" value="Unassembled WGS sequence"/>
</dbReference>
<gene>
    <name evidence="2" type="ORF">AMECASPLE_006028</name>
</gene>
<evidence type="ECO:0000313" key="3">
    <source>
        <dbReference type="Proteomes" id="UP001469553"/>
    </source>
</evidence>
<dbReference type="Gene3D" id="2.60.40.10">
    <property type="entry name" value="Immunoglobulins"/>
    <property type="match status" value="2"/>
</dbReference>
<organism evidence="2 3">
    <name type="scientific">Ameca splendens</name>
    <dbReference type="NCBI Taxonomy" id="208324"/>
    <lineage>
        <taxon>Eukaryota</taxon>
        <taxon>Metazoa</taxon>
        <taxon>Chordata</taxon>
        <taxon>Craniata</taxon>
        <taxon>Vertebrata</taxon>
        <taxon>Euteleostomi</taxon>
        <taxon>Actinopterygii</taxon>
        <taxon>Neopterygii</taxon>
        <taxon>Teleostei</taxon>
        <taxon>Neoteleostei</taxon>
        <taxon>Acanthomorphata</taxon>
        <taxon>Ovalentaria</taxon>
        <taxon>Atherinomorphae</taxon>
        <taxon>Cyprinodontiformes</taxon>
        <taxon>Goodeidae</taxon>
        <taxon>Ameca</taxon>
    </lineage>
</organism>
<dbReference type="InterPro" id="IPR036179">
    <property type="entry name" value="Ig-like_dom_sf"/>
</dbReference>
<feature type="domain" description="Ig-like" evidence="1">
    <location>
        <begin position="45"/>
        <end position="137"/>
    </location>
</feature>